<accession>A0ABU3CP30</accession>
<proteinExistence type="predicted"/>
<dbReference type="PANTHER" id="PTHR30595:SF6">
    <property type="entry name" value="SCHLAFEN ALBA-2 DOMAIN-CONTAINING PROTEIN"/>
    <property type="match status" value="1"/>
</dbReference>
<evidence type="ECO:0000313" key="2">
    <source>
        <dbReference type="EMBL" id="MDT0648109.1"/>
    </source>
</evidence>
<dbReference type="SUPFAM" id="SSF46785">
    <property type="entry name" value="Winged helix' DNA-binding domain"/>
    <property type="match status" value="1"/>
</dbReference>
<dbReference type="InterPro" id="IPR038475">
    <property type="entry name" value="RecG_C_sf"/>
</dbReference>
<feature type="domain" description="Schlafen AlbA-2" evidence="1">
    <location>
        <begin position="23"/>
        <end position="139"/>
    </location>
</feature>
<dbReference type="InterPro" id="IPR036388">
    <property type="entry name" value="WH-like_DNA-bd_sf"/>
</dbReference>
<dbReference type="Proteomes" id="UP001245285">
    <property type="component" value="Unassembled WGS sequence"/>
</dbReference>
<dbReference type="Gene3D" id="1.10.10.10">
    <property type="entry name" value="Winged helix-like DNA-binding domain superfamily/Winged helix DNA-binding domain"/>
    <property type="match status" value="1"/>
</dbReference>
<organism evidence="2 3">
    <name type="scientific">Autumnicola lenta</name>
    <dbReference type="NCBI Taxonomy" id="3075593"/>
    <lineage>
        <taxon>Bacteria</taxon>
        <taxon>Pseudomonadati</taxon>
        <taxon>Bacteroidota</taxon>
        <taxon>Flavobacteriia</taxon>
        <taxon>Flavobacteriales</taxon>
        <taxon>Flavobacteriaceae</taxon>
        <taxon>Autumnicola</taxon>
    </lineage>
</organism>
<dbReference type="InterPro" id="IPR038461">
    <property type="entry name" value="Schlafen_AlbA_2_dom_sf"/>
</dbReference>
<dbReference type="EMBL" id="JAVRHO010000029">
    <property type="protein sequence ID" value="MDT0648109.1"/>
    <property type="molecule type" value="Genomic_DNA"/>
</dbReference>
<name>A0ABU3CP30_9FLAO</name>
<keyword evidence="2" id="KW-0067">ATP-binding</keyword>
<comment type="caution">
    <text evidence="2">The sequence shown here is derived from an EMBL/GenBank/DDBJ whole genome shotgun (WGS) entry which is preliminary data.</text>
</comment>
<dbReference type="Pfam" id="PF13749">
    <property type="entry name" value="HATPase_c_4"/>
    <property type="match status" value="1"/>
</dbReference>
<dbReference type="Gene3D" id="3.30.950.30">
    <property type="entry name" value="Schlafen, AAA domain"/>
    <property type="match status" value="1"/>
</dbReference>
<dbReference type="PANTHER" id="PTHR30595">
    <property type="entry name" value="GLPR-RELATED TRANSCRIPTIONAL REPRESSOR"/>
    <property type="match status" value="1"/>
</dbReference>
<gene>
    <name evidence="2" type="ORF">RM545_15550</name>
</gene>
<reference evidence="2 3" key="1">
    <citation type="submission" date="2023-09" db="EMBL/GenBank/DDBJ databases">
        <authorList>
            <person name="Rey-Velasco X."/>
        </authorList>
    </citation>
    <scope>NUCLEOTIDE SEQUENCE [LARGE SCALE GENOMIC DNA]</scope>
    <source>
        <strain evidence="2 3">F260</strain>
    </source>
</reference>
<protein>
    <submittedName>
        <fullName evidence="2">ATP-binding protein</fullName>
    </submittedName>
</protein>
<evidence type="ECO:0000313" key="3">
    <source>
        <dbReference type="Proteomes" id="UP001245285"/>
    </source>
</evidence>
<keyword evidence="3" id="KW-1185">Reference proteome</keyword>
<dbReference type="InterPro" id="IPR007421">
    <property type="entry name" value="Schlafen_AlbA_2_dom"/>
</dbReference>
<evidence type="ECO:0000259" key="1">
    <source>
        <dbReference type="Pfam" id="PF04326"/>
    </source>
</evidence>
<sequence>MSIAVISSINTLVTEEYLRTKKENQYFERKGLGEKETKPSKIAEEIIGMLNADGGVLVFGISDSGMIQDLTLLDEIELNKYRSLCFDFIHPACNVQLEEVQVSGKLIFLYHVEQELERIFSRKDNDNVYLRVIDTNRKLDRDGVKKLEYDKTIRRFEEEIITDFDFNDLDEELLEEYKQKLNYKGDSLDLLTKRYLATKRDGKYAIKNSSVLLFSIDPEKYIPSASVRYIRYEGTEALTGAEHNVVKDERFENNIPKLINELKTFLRASFRDYHFLDIGEGKFKKVPEFPEEAWLEGIVNALCHRSYNIQGSSVYIKHFDNRLEISNSGPLPAQVTIQNIKSERFARNPRIARVLEDMGYVRQLNEGVSRIYESMEKSMLSKPEYKEENRNVYLTLRNKISGHSKTIHDSVITAIEENMSGYSETQKKILDYLFVNQTATKEELAKHCNAHKNTIRRYLNLFVEEEILDRKSEKQRDADALYSFKKH</sequence>
<dbReference type="InterPro" id="IPR036390">
    <property type="entry name" value="WH_DNA-bd_sf"/>
</dbReference>
<dbReference type="GO" id="GO:0005524">
    <property type="term" value="F:ATP binding"/>
    <property type="evidence" value="ECO:0007669"/>
    <property type="project" value="UniProtKB-KW"/>
</dbReference>
<keyword evidence="2" id="KW-0547">Nucleotide-binding</keyword>
<dbReference type="Gene3D" id="3.30.565.60">
    <property type="match status" value="1"/>
</dbReference>
<dbReference type="RefSeq" id="WP_311496208.1">
    <property type="nucleotide sequence ID" value="NZ_JAVRHO010000029.1"/>
</dbReference>
<dbReference type="Pfam" id="PF04326">
    <property type="entry name" value="SLFN_AlbA_2"/>
    <property type="match status" value="1"/>
</dbReference>